<dbReference type="EMBL" id="BAHC01000112">
    <property type="protein sequence ID" value="GAB90618.1"/>
    <property type="molecule type" value="Genomic_DNA"/>
</dbReference>
<dbReference type="InterPro" id="IPR001173">
    <property type="entry name" value="Glyco_trans_2-like"/>
</dbReference>
<evidence type="ECO:0000259" key="1">
    <source>
        <dbReference type="Pfam" id="PF00535"/>
    </source>
</evidence>
<keyword evidence="2" id="KW-0808">Transferase</keyword>
<dbReference type="STRING" id="1108045.GORHZ_112_00010"/>
<dbReference type="eggNOG" id="COG1216">
    <property type="taxonomic scope" value="Bacteria"/>
</dbReference>
<dbReference type="PANTHER" id="PTHR43685:SF2">
    <property type="entry name" value="GLYCOSYLTRANSFERASE 2-LIKE DOMAIN-CONTAINING PROTEIN"/>
    <property type="match status" value="1"/>
</dbReference>
<dbReference type="Proteomes" id="UP000008363">
    <property type="component" value="Unassembled WGS sequence"/>
</dbReference>
<evidence type="ECO:0000313" key="3">
    <source>
        <dbReference type="Proteomes" id="UP000008363"/>
    </source>
</evidence>
<feature type="domain" description="Glycosyltransferase 2-like" evidence="1">
    <location>
        <begin position="6"/>
        <end position="124"/>
    </location>
</feature>
<organism evidence="2 3">
    <name type="scientific">Gordonia rhizosphera NBRC 16068</name>
    <dbReference type="NCBI Taxonomy" id="1108045"/>
    <lineage>
        <taxon>Bacteria</taxon>
        <taxon>Bacillati</taxon>
        <taxon>Actinomycetota</taxon>
        <taxon>Actinomycetes</taxon>
        <taxon>Mycobacteriales</taxon>
        <taxon>Gordoniaceae</taxon>
        <taxon>Gordonia</taxon>
    </lineage>
</organism>
<comment type="caution">
    <text evidence="2">The sequence shown here is derived from an EMBL/GenBank/DDBJ whole genome shotgun (WGS) entry which is preliminary data.</text>
</comment>
<dbReference type="CDD" id="cd00761">
    <property type="entry name" value="Glyco_tranf_GTA_type"/>
    <property type="match status" value="1"/>
</dbReference>
<dbReference type="SUPFAM" id="SSF53448">
    <property type="entry name" value="Nucleotide-diphospho-sugar transferases"/>
    <property type="match status" value="1"/>
</dbReference>
<reference evidence="2 3" key="1">
    <citation type="submission" date="2012-08" db="EMBL/GenBank/DDBJ databases">
        <title>Whole genome shotgun sequence of Gordonia rhizosphera NBRC 16068.</title>
        <authorList>
            <person name="Takarada H."/>
            <person name="Isaki S."/>
            <person name="Hosoyama A."/>
            <person name="Tsuchikane K."/>
            <person name="Katsumata H."/>
            <person name="Baba S."/>
            <person name="Ohji S."/>
            <person name="Yamazaki S."/>
            <person name="Fujita N."/>
        </authorList>
    </citation>
    <scope>NUCLEOTIDE SEQUENCE [LARGE SCALE GENOMIC DNA]</scope>
    <source>
        <strain evidence="2 3">NBRC 16068</strain>
    </source>
</reference>
<sequence length="152" mass="16756">MSSVDVAIPSYQYGSYLRDAAMSVLSQDGADLRLLIVDNASTDGSQEIAREIAAADDRVTLFLNDENRGMFDSYNRAIDWADADYCVILDADDVLASGSLATSIEFLDDHPDVAFAYGVEGRLTDGRLDPGRCDSRTTRWRVVSGNDYIRRT</sequence>
<dbReference type="RefSeq" id="WP_006333554.1">
    <property type="nucleotide sequence ID" value="NZ_BAHC01000112.1"/>
</dbReference>
<dbReference type="GO" id="GO:0016740">
    <property type="term" value="F:transferase activity"/>
    <property type="evidence" value="ECO:0007669"/>
    <property type="project" value="UniProtKB-KW"/>
</dbReference>
<dbReference type="OrthoDB" id="3177103at2"/>
<dbReference type="Pfam" id="PF00535">
    <property type="entry name" value="Glycos_transf_2"/>
    <property type="match status" value="1"/>
</dbReference>
<evidence type="ECO:0000313" key="2">
    <source>
        <dbReference type="EMBL" id="GAB90618.1"/>
    </source>
</evidence>
<dbReference type="AlphaFoldDB" id="K6V3F7"/>
<accession>K6V3F7</accession>
<gene>
    <name evidence="2" type="ORF">GORHZ_112_00010</name>
</gene>
<dbReference type="Gene3D" id="3.90.550.10">
    <property type="entry name" value="Spore Coat Polysaccharide Biosynthesis Protein SpsA, Chain A"/>
    <property type="match status" value="1"/>
</dbReference>
<keyword evidence="3" id="KW-1185">Reference proteome</keyword>
<dbReference type="InterPro" id="IPR050834">
    <property type="entry name" value="Glycosyltransf_2"/>
</dbReference>
<feature type="non-terminal residue" evidence="2">
    <location>
        <position position="152"/>
    </location>
</feature>
<proteinExistence type="predicted"/>
<protein>
    <submittedName>
        <fullName evidence="2">Putative glycosyltransferase</fullName>
    </submittedName>
</protein>
<dbReference type="PANTHER" id="PTHR43685">
    <property type="entry name" value="GLYCOSYLTRANSFERASE"/>
    <property type="match status" value="1"/>
</dbReference>
<dbReference type="InterPro" id="IPR029044">
    <property type="entry name" value="Nucleotide-diphossugar_trans"/>
</dbReference>
<name>K6V3F7_9ACTN</name>